<dbReference type="Pfam" id="PF10364">
    <property type="entry name" value="NKWYS"/>
    <property type="match status" value="1"/>
</dbReference>
<keyword evidence="2" id="KW-1185">Reference proteome</keyword>
<accession>A0A6N9NJT3</accession>
<comment type="caution">
    <text evidence="1">The sequence shown here is derived from an EMBL/GenBank/DDBJ whole genome shotgun (WGS) entry which is preliminary data.</text>
</comment>
<gene>
    <name evidence="1" type="ORF">GQN54_08305</name>
</gene>
<keyword evidence="1" id="KW-0808">Transferase</keyword>
<dbReference type="AlphaFoldDB" id="A0A6N9NJT3"/>
<evidence type="ECO:0000313" key="2">
    <source>
        <dbReference type="Proteomes" id="UP000470771"/>
    </source>
</evidence>
<sequence length="273" mass="32322">MKAFIRYHTVDVLKLFFLKVNFILSKKHPILVYTMAKVGSMSVYFSIRKQTNYSCFHIHTLNLEEELHNQEICLTNGLIPDSRTPIHFIQRKILKPKKVVKFITLYRNPIDRNISAFFDAFELYVGTSIENYKGEIEQLIQIYHEKMPHNYAVEWFNQVFERDLGINIYDYDFNPEIGFQTLVKDNYMILVLSSALDNSVKGEQIGQFINQQPFYITDVNVTASKYKAKLYNEFKSTIKFSQSYLDTLLQSSYSQHFFTNEEIEASYKRWLEI</sequence>
<organism evidence="1 2">
    <name type="scientific">Acidiluteibacter ferrifornacis</name>
    <dbReference type="NCBI Taxonomy" id="2692424"/>
    <lineage>
        <taxon>Bacteria</taxon>
        <taxon>Pseudomonadati</taxon>
        <taxon>Bacteroidota</taxon>
        <taxon>Flavobacteriia</taxon>
        <taxon>Flavobacteriales</taxon>
        <taxon>Cryomorphaceae</taxon>
        <taxon>Acidiluteibacter</taxon>
    </lineage>
</organism>
<protein>
    <submittedName>
        <fullName evidence="1">Sulfotransferase family 2 domain-containing protein</fullName>
    </submittedName>
</protein>
<evidence type="ECO:0000313" key="1">
    <source>
        <dbReference type="EMBL" id="NBG66119.1"/>
    </source>
</evidence>
<dbReference type="InterPro" id="IPR018831">
    <property type="entry name" value="Uncharacterised_NKWYS"/>
</dbReference>
<dbReference type="GO" id="GO:0016740">
    <property type="term" value="F:transferase activity"/>
    <property type="evidence" value="ECO:0007669"/>
    <property type="project" value="UniProtKB-KW"/>
</dbReference>
<dbReference type="Proteomes" id="UP000470771">
    <property type="component" value="Unassembled WGS sequence"/>
</dbReference>
<reference evidence="1 2" key="1">
    <citation type="submission" date="2019-12" db="EMBL/GenBank/DDBJ databases">
        <authorList>
            <person name="Zhao J."/>
        </authorList>
    </citation>
    <scope>NUCLEOTIDE SEQUENCE [LARGE SCALE GENOMIC DNA]</scope>
    <source>
        <strain evidence="1 2">S-15</strain>
    </source>
</reference>
<dbReference type="EMBL" id="WWNE01000006">
    <property type="protein sequence ID" value="NBG66119.1"/>
    <property type="molecule type" value="Genomic_DNA"/>
</dbReference>
<dbReference type="RefSeq" id="WP_160633062.1">
    <property type="nucleotide sequence ID" value="NZ_WWNE01000006.1"/>
</dbReference>
<name>A0A6N9NJT3_9FLAO</name>
<proteinExistence type="predicted"/>